<dbReference type="Pfam" id="PF00565">
    <property type="entry name" value="SNase"/>
    <property type="match status" value="1"/>
</dbReference>
<dbReference type="EMBL" id="UWPJ01000039">
    <property type="protein sequence ID" value="VCU72239.1"/>
    <property type="molecule type" value="Genomic_DNA"/>
</dbReference>
<sequence>MQLGEVSQLACLRGARANPELSRGARLHWTCTRCSAIAAESGIIGYDPAQMRILPILVLLAATVLPTLAQAQTCTVANVHDGDTMRLRCPGQQKTIPVRLERIDAPELRQAGGIASRDFLRALCPIGGPVTLTVYGRDRYRRTLGDVDCGKGSAQEAMLQSGNAWVYMLKFTADRRLMAIQRAAQIKKTGLWARPGPLPPWEWRRRHAIGG</sequence>
<dbReference type="PANTHER" id="PTHR12302:SF3">
    <property type="entry name" value="SERINE_THREONINE-PROTEIN KINASE 31"/>
    <property type="match status" value="1"/>
</dbReference>
<proteinExistence type="predicted"/>
<dbReference type="Proteomes" id="UP000277294">
    <property type="component" value="Unassembled WGS sequence"/>
</dbReference>
<keyword evidence="3" id="KW-0378">Hydrolase</keyword>
<evidence type="ECO:0000313" key="6">
    <source>
        <dbReference type="Proteomes" id="UP000277294"/>
    </source>
</evidence>
<protein>
    <recommendedName>
        <fullName evidence="4">TNase-like domain-containing protein</fullName>
    </recommendedName>
</protein>
<evidence type="ECO:0000256" key="1">
    <source>
        <dbReference type="ARBA" id="ARBA00022722"/>
    </source>
</evidence>
<dbReference type="InterPro" id="IPR016071">
    <property type="entry name" value="Staphylococal_nuclease_OB-fold"/>
</dbReference>
<accession>A0A3P4B7G1</accession>
<feature type="domain" description="TNase-like" evidence="4">
    <location>
        <begin position="70"/>
        <end position="194"/>
    </location>
</feature>
<gene>
    <name evidence="5" type="ORF">PIGHUM_04337</name>
</gene>
<organism evidence="5 6">
    <name type="scientific">Pigmentiphaga humi</name>
    <dbReference type="NCBI Taxonomy" id="2478468"/>
    <lineage>
        <taxon>Bacteria</taxon>
        <taxon>Pseudomonadati</taxon>
        <taxon>Pseudomonadota</taxon>
        <taxon>Betaproteobacteria</taxon>
        <taxon>Burkholderiales</taxon>
        <taxon>Alcaligenaceae</taxon>
        <taxon>Pigmentiphaga</taxon>
    </lineage>
</organism>
<evidence type="ECO:0000256" key="3">
    <source>
        <dbReference type="ARBA" id="ARBA00022801"/>
    </source>
</evidence>
<dbReference type="PROSITE" id="PS50830">
    <property type="entry name" value="TNASE_3"/>
    <property type="match status" value="1"/>
</dbReference>
<evidence type="ECO:0000256" key="2">
    <source>
        <dbReference type="ARBA" id="ARBA00022759"/>
    </source>
</evidence>
<evidence type="ECO:0000313" key="5">
    <source>
        <dbReference type="EMBL" id="VCU72239.1"/>
    </source>
</evidence>
<keyword evidence="1" id="KW-0540">Nuclease</keyword>
<keyword evidence="2" id="KW-0255">Endonuclease</keyword>
<dbReference type="InterPro" id="IPR035437">
    <property type="entry name" value="SNase_OB-fold_sf"/>
</dbReference>
<dbReference type="SMART" id="SM00318">
    <property type="entry name" value="SNc"/>
    <property type="match status" value="1"/>
</dbReference>
<dbReference type="Gene3D" id="2.40.50.90">
    <property type="match status" value="1"/>
</dbReference>
<name>A0A3P4B7G1_9BURK</name>
<reference evidence="5 6" key="1">
    <citation type="submission" date="2018-10" db="EMBL/GenBank/DDBJ databases">
        <authorList>
            <person name="Criscuolo A."/>
        </authorList>
    </citation>
    <scope>NUCLEOTIDE SEQUENCE [LARGE SCALE GENOMIC DNA]</scope>
    <source>
        <strain evidence="5">DnA1</strain>
    </source>
</reference>
<dbReference type="SUPFAM" id="SSF50199">
    <property type="entry name" value="Staphylococcal nuclease"/>
    <property type="match status" value="1"/>
</dbReference>
<dbReference type="PANTHER" id="PTHR12302">
    <property type="entry name" value="EBNA2 BINDING PROTEIN P100"/>
    <property type="match status" value="1"/>
</dbReference>
<dbReference type="GO" id="GO:0016787">
    <property type="term" value="F:hydrolase activity"/>
    <property type="evidence" value="ECO:0007669"/>
    <property type="project" value="UniProtKB-KW"/>
</dbReference>
<dbReference type="GO" id="GO:0004519">
    <property type="term" value="F:endonuclease activity"/>
    <property type="evidence" value="ECO:0007669"/>
    <property type="project" value="UniProtKB-KW"/>
</dbReference>
<keyword evidence="6" id="KW-1185">Reference proteome</keyword>
<evidence type="ECO:0000259" key="4">
    <source>
        <dbReference type="PROSITE" id="PS50830"/>
    </source>
</evidence>
<dbReference type="AlphaFoldDB" id="A0A3P4B7G1"/>